<evidence type="ECO:0000313" key="1">
    <source>
        <dbReference type="EMBL" id="RIA88820.1"/>
    </source>
</evidence>
<dbReference type="InterPro" id="IPR036910">
    <property type="entry name" value="HMG_box_dom_sf"/>
</dbReference>
<dbReference type="Proteomes" id="UP000265703">
    <property type="component" value="Unassembled WGS sequence"/>
</dbReference>
<protein>
    <recommendedName>
        <fullName evidence="3">HMG box domain-containing protein</fullName>
    </recommendedName>
</protein>
<evidence type="ECO:0000313" key="2">
    <source>
        <dbReference type="Proteomes" id="UP000265703"/>
    </source>
</evidence>
<evidence type="ECO:0008006" key="3">
    <source>
        <dbReference type="Google" id="ProtNLM"/>
    </source>
</evidence>
<comment type="caution">
    <text evidence="1">The sequence shown here is derived from an EMBL/GenBank/DDBJ whole genome shotgun (WGS) entry which is preliminary data.</text>
</comment>
<dbReference type="Gene3D" id="1.10.30.10">
    <property type="entry name" value="High mobility group box domain"/>
    <property type="match status" value="1"/>
</dbReference>
<accession>A0A397SRL8</accession>
<gene>
    <name evidence="1" type="ORF">C1645_773919</name>
</gene>
<proteinExistence type="predicted"/>
<dbReference type="AlphaFoldDB" id="A0A397SRL8"/>
<sequence>MSANPDWFNKLKSSKGIIPGPEHIKIINNFIREEIFNHSYDESIIFNHLYLNKVNENEMKAKRQPNPFMIFRVVLGLIATTNSIKLGDGTLQSKIAGFMWGGAEKSEKERFENLATKFKLLHKQMFPDYEYKPKQKPQTVGTVFETKTVEDFAYSSKIKSSTNNTFQNSLFNGIPTNQTFQPQLEPLPTFQNFQNSIFTGIPMPMDQTFQTQHLPFLMNQILYNDDFLQASQHTKPVSVPQNPQNALYQPSIAANVITSDSNQSLYDEEPMGHRLDSIDLYPFNQINQINQFTY</sequence>
<name>A0A397SRL8_9GLOM</name>
<dbReference type="OrthoDB" id="2343754at2759"/>
<dbReference type="SUPFAM" id="SSF47095">
    <property type="entry name" value="HMG-box"/>
    <property type="match status" value="1"/>
</dbReference>
<keyword evidence="2" id="KW-1185">Reference proteome</keyword>
<organism evidence="1 2">
    <name type="scientific">Glomus cerebriforme</name>
    <dbReference type="NCBI Taxonomy" id="658196"/>
    <lineage>
        <taxon>Eukaryota</taxon>
        <taxon>Fungi</taxon>
        <taxon>Fungi incertae sedis</taxon>
        <taxon>Mucoromycota</taxon>
        <taxon>Glomeromycotina</taxon>
        <taxon>Glomeromycetes</taxon>
        <taxon>Glomerales</taxon>
        <taxon>Glomeraceae</taxon>
        <taxon>Glomus</taxon>
    </lineage>
</organism>
<reference evidence="1 2" key="1">
    <citation type="submission" date="2018-06" db="EMBL/GenBank/DDBJ databases">
        <title>Comparative genomics reveals the genomic features of Rhizophagus irregularis, R. cerebriforme, R. diaphanum and Gigaspora rosea, and their symbiotic lifestyle signature.</title>
        <authorList>
            <person name="Morin E."/>
            <person name="San Clemente H."/>
            <person name="Chen E.C.H."/>
            <person name="De La Providencia I."/>
            <person name="Hainaut M."/>
            <person name="Kuo A."/>
            <person name="Kohler A."/>
            <person name="Murat C."/>
            <person name="Tang N."/>
            <person name="Roy S."/>
            <person name="Loubradou J."/>
            <person name="Henrissat B."/>
            <person name="Grigoriev I.V."/>
            <person name="Corradi N."/>
            <person name="Roux C."/>
            <person name="Martin F.M."/>
        </authorList>
    </citation>
    <scope>NUCLEOTIDE SEQUENCE [LARGE SCALE GENOMIC DNA]</scope>
    <source>
        <strain evidence="1 2">DAOM 227022</strain>
    </source>
</reference>
<dbReference type="EMBL" id="QKYT01000245">
    <property type="protein sequence ID" value="RIA88820.1"/>
    <property type="molecule type" value="Genomic_DNA"/>
</dbReference>